<feature type="region of interest" description="Disordered" evidence="1">
    <location>
        <begin position="124"/>
        <end position="163"/>
    </location>
</feature>
<proteinExistence type="predicted"/>
<organism evidence="2 3">
    <name type="scientific">Candidatus Andersenbacteria bacterium RIFCSPHIGHO2_12_FULL_45_11</name>
    <dbReference type="NCBI Taxonomy" id="1797281"/>
    <lineage>
        <taxon>Bacteria</taxon>
        <taxon>Candidatus Anderseniibacteriota</taxon>
    </lineage>
</organism>
<gene>
    <name evidence="2" type="ORF">A3D99_01375</name>
</gene>
<reference evidence="2 3" key="1">
    <citation type="journal article" date="2016" name="Nat. Commun.">
        <title>Thousands of microbial genomes shed light on interconnected biogeochemical processes in an aquifer system.</title>
        <authorList>
            <person name="Anantharaman K."/>
            <person name="Brown C.T."/>
            <person name="Hug L.A."/>
            <person name="Sharon I."/>
            <person name="Castelle C.J."/>
            <person name="Probst A.J."/>
            <person name="Thomas B.C."/>
            <person name="Singh A."/>
            <person name="Wilkins M.J."/>
            <person name="Karaoz U."/>
            <person name="Brodie E.L."/>
            <person name="Williams K.H."/>
            <person name="Hubbard S.S."/>
            <person name="Banfield J.F."/>
        </authorList>
    </citation>
    <scope>NUCLEOTIDE SEQUENCE [LARGE SCALE GENOMIC DNA]</scope>
</reference>
<evidence type="ECO:0000313" key="3">
    <source>
        <dbReference type="Proteomes" id="UP000177528"/>
    </source>
</evidence>
<dbReference type="Proteomes" id="UP000177528">
    <property type="component" value="Unassembled WGS sequence"/>
</dbReference>
<protein>
    <submittedName>
        <fullName evidence="2">Uncharacterized protein</fullName>
    </submittedName>
</protein>
<dbReference type="AlphaFoldDB" id="A0A1G1X0K5"/>
<comment type="caution">
    <text evidence="2">The sequence shown here is derived from an EMBL/GenBank/DDBJ whole genome shotgun (WGS) entry which is preliminary data.</text>
</comment>
<sequence length="334" mass="35753">MSVICGVLPFPVSAARTVVFATLNGLLSVVVAPSAFITAQLAVTTSGSGSNNDWESTYWQVGNEVSGCVDHSDHTNPGTFSESFTITAPSSPGTYSVSFVAYKDDGCSQDGSLTFTMTNSVTVIGPSSSPTPPIPTPSPSPSPTPTPTPFPTPTPTPFPTPTPTPIDYEISTCDETWDVTFEQTSGSAVRNGQVGFKVTLPGLSYGRMKNNPSIYHAYQYPDDTFVTDPEMVITSFDSPDPGYEGVIYMKSADVVLVKFDLWCMDTGDSFTVFKTFYWPLPTSVAPTPTPTPTGSVSDIRYVDFEMVLDVDSASSSDGLILNSQVQLRNLKENL</sequence>
<feature type="compositionally biased region" description="Pro residues" evidence="1">
    <location>
        <begin position="129"/>
        <end position="163"/>
    </location>
</feature>
<dbReference type="EMBL" id="MHHR01000033">
    <property type="protein sequence ID" value="OGY33090.1"/>
    <property type="molecule type" value="Genomic_DNA"/>
</dbReference>
<evidence type="ECO:0000313" key="2">
    <source>
        <dbReference type="EMBL" id="OGY33090.1"/>
    </source>
</evidence>
<evidence type="ECO:0000256" key="1">
    <source>
        <dbReference type="SAM" id="MobiDB-lite"/>
    </source>
</evidence>
<accession>A0A1G1X0K5</accession>
<name>A0A1G1X0K5_9BACT</name>